<evidence type="ECO:0000259" key="9">
    <source>
        <dbReference type="Pfam" id="PF02879"/>
    </source>
</evidence>
<evidence type="ECO:0000256" key="6">
    <source>
        <dbReference type="ARBA" id="ARBA00023235"/>
    </source>
</evidence>
<dbReference type="InterPro" id="IPR016055">
    <property type="entry name" value="A-D-PHexomutase_a/b/a-I/II/III"/>
</dbReference>
<dbReference type="AlphaFoldDB" id="A0A6J6NNQ4"/>
<dbReference type="HAMAP" id="MF_01554_B">
    <property type="entry name" value="GlmM_B"/>
    <property type="match status" value="1"/>
</dbReference>
<dbReference type="NCBIfam" id="TIGR01455">
    <property type="entry name" value="glmM"/>
    <property type="match status" value="1"/>
</dbReference>
<dbReference type="InterPro" id="IPR006352">
    <property type="entry name" value="GlmM_bact"/>
</dbReference>
<proteinExistence type="inferred from homology"/>
<feature type="domain" description="Alpha-D-phosphohexomutase alpha/beta/alpha" evidence="10">
    <location>
        <begin position="277"/>
        <end position="389"/>
    </location>
</feature>
<keyword evidence="6" id="KW-0413">Isomerase</keyword>
<dbReference type="CDD" id="cd05802">
    <property type="entry name" value="GlmM"/>
    <property type="match status" value="1"/>
</dbReference>
<dbReference type="InterPro" id="IPR005846">
    <property type="entry name" value="A-D-PHexomutase_a/b/a-III"/>
</dbReference>
<dbReference type="Gene3D" id="3.30.310.50">
    <property type="entry name" value="Alpha-D-phosphohexomutase, C-terminal domain"/>
    <property type="match status" value="1"/>
</dbReference>
<dbReference type="Pfam" id="PF02880">
    <property type="entry name" value="PGM_PMM_III"/>
    <property type="match status" value="1"/>
</dbReference>
<gene>
    <name evidence="11" type="ORF">UFOPK2366_00595</name>
</gene>
<dbReference type="GO" id="GO:0004615">
    <property type="term" value="F:phosphomannomutase activity"/>
    <property type="evidence" value="ECO:0007669"/>
    <property type="project" value="TreeGrafter"/>
</dbReference>
<name>A0A6J6NNQ4_9ZZZZ</name>
<dbReference type="Gene3D" id="3.40.120.10">
    <property type="entry name" value="Alpha-D-Glucose-1,6-Bisphosphate, subunit A, domain 3"/>
    <property type="match status" value="3"/>
</dbReference>
<dbReference type="PRINTS" id="PR00509">
    <property type="entry name" value="PGMPMM"/>
</dbReference>
<keyword evidence="3" id="KW-0597">Phosphoprotein</keyword>
<dbReference type="PANTHER" id="PTHR42946:SF1">
    <property type="entry name" value="PHOSPHOGLUCOMUTASE (ALPHA-D-GLUCOSE-1,6-BISPHOSPHATE-DEPENDENT)"/>
    <property type="match status" value="1"/>
</dbReference>
<organism evidence="11">
    <name type="scientific">freshwater metagenome</name>
    <dbReference type="NCBI Taxonomy" id="449393"/>
    <lineage>
        <taxon>unclassified sequences</taxon>
        <taxon>metagenomes</taxon>
        <taxon>ecological metagenomes</taxon>
    </lineage>
</organism>
<dbReference type="GO" id="GO:0006048">
    <property type="term" value="P:UDP-N-acetylglucosamine biosynthetic process"/>
    <property type="evidence" value="ECO:0007669"/>
    <property type="project" value="TreeGrafter"/>
</dbReference>
<feature type="domain" description="Alpha-D-phosphohexomutase C-terminal" evidence="7">
    <location>
        <begin position="394"/>
        <end position="459"/>
    </location>
</feature>
<evidence type="ECO:0000256" key="3">
    <source>
        <dbReference type="ARBA" id="ARBA00022553"/>
    </source>
</evidence>
<dbReference type="FunFam" id="3.40.120.10:FF:000002">
    <property type="entry name" value="Phosphoglucosamine mutase"/>
    <property type="match status" value="1"/>
</dbReference>
<dbReference type="GO" id="GO:0005829">
    <property type="term" value="C:cytosol"/>
    <property type="evidence" value="ECO:0007669"/>
    <property type="project" value="TreeGrafter"/>
</dbReference>
<protein>
    <submittedName>
        <fullName evidence="11">Unannotated protein</fullName>
    </submittedName>
</protein>
<dbReference type="PANTHER" id="PTHR42946">
    <property type="entry name" value="PHOSPHOHEXOSE MUTASE"/>
    <property type="match status" value="1"/>
</dbReference>
<evidence type="ECO:0000256" key="4">
    <source>
        <dbReference type="ARBA" id="ARBA00022723"/>
    </source>
</evidence>
<dbReference type="GO" id="GO:0005975">
    <property type="term" value="P:carbohydrate metabolic process"/>
    <property type="evidence" value="ECO:0007669"/>
    <property type="project" value="InterPro"/>
</dbReference>
<accession>A0A6J6NNQ4</accession>
<dbReference type="GO" id="GO:0009252">
    <property type="term" value="P:peptidoglycan biosynthetic process"/>
    <property type="evidence" value="ECO:0007669"/>
    <property type="project" value="TreeGrafter"/>
</dbReference>
<evidence type="ECO:0000256" key="5">
    <source>
        <dbReference type="ARBA" id="ARBA00022842"/>
    </source>
</evidence>
<dbReference type="InterPro" id="IPR005843">
    <property type="entry name" value="A-D-PHexomutase_C"/>
</dbReference>
<evidence type="ECO:0000259" key="7">
    <source>
        <dbReference type="Pfam" id="PF00408"/>
    </source>
</evidence>
<keyword evidence="4" id="KW-0479">Metal-binding</keyword>
<dbReference type="Pfam" id="PF02879">
    <property type="entry name" value="PGM_PMM_II"/>
    <property type="match status" value="1"/>
</dbReference>
<sequence>MTHVARKARSTVSRRPVRLLSTPSADLLRFGTDGVRGVALTELTTDYVQCLGIAAAQVLDGGTWLIGRDTRESGELLESALTVGLHAQGQTVQSCGVLPTPALAFLSARRGVPAAMITASHNPYSDNGVKIFAVGGLKLTDDVEASIEASLEVVLADDPVAPASNATADVVVDAVTEYVQHVVSLFPAGCLAGVRVVLDCANGAMSVAGPAAVAALGADVIVMHATPNGTNINADCGATHPASLVHAVLEHGAHAGLAFDGDGDRVIAVDNEGHIVDGDRLIALAALQLQAEGRLSGNAVVVTVMSNLGFHRAMQAAGIAVVATAVGDRYVLEALDAGGYAIGGEQSGHVIYRDLATTGDGLLAGLRLLHHTHSSHRSLAEMSRDVMTAFPQVLVNVRVADRHPDIAIELANELAHAEAALGGEGRVLLRASGTEPLVRVMVEAATDAVAHDVANGLADIVRARFS</sequence>
<keyword evidence="5" id="KW-0460">Magnesium</keyword>
<feature type="domain" description="Alpha-D-phosphohexomutase alpha/beta/alpha" evidence="9">
    <location>
        <begin position="177"/>
        <end position="273"/>
    </location>
</feature>
<comment type="similarity">
    <text evidence="2">Belongs to the phosphohexose mutase family.</text>
</comment>
<evidence type="ECO:0000256" key="2">
    <source>
        <dbReference type="ARBA" id="ARBA00010231"/>
    </source>
</evidence>
<feature type="domain" description="Alpha-D-phosphohexomutase alpha/beta/alpha" evidence="8">
    <location>
        <begin position="29"/>
        <end position="152"/>
    </location>
</feature>
<dbReference type="EMBL" id="CAEZXM010000087">
    <property type="protein sequence ID" value="CAB4688139.1"/>
    <property type="molecule type" value="Genomic_DNA"/>
</dbReference>
<dbReference type="InterPro" id="IPR005844">
    <property type="entry name" value="A-D-PHexomutase_a/b/a-I"/>
</dbReference>
<reference evidence="11" key="1">
    <citation type="submission" date="2020-05" db="EMBL/GenBank/DDBJ databases">
        <authorList>
            <person name="Chiriac C."/>
            <person name="Salcher M."/>
            <person name="Ghai R."/>
            <person name="Kavagutti S V."/>
        </authorList>
    </citation>
    <scope>NUCLEOTIDE SEQUENCE</scope>
</reference>
<dbReference type="SUPFAM" id="SSF53738">
    <property type="entry name" value="Phosphoglucomutase, first 3 domains"/>
    <property type="match status" value="3"/>
</dbReference>
<dbReference type="InterPro" id="IPR036900">
    <property type="entry name" value="A-D-PHexomutase_C_sf"/>
</dbReference>
<evidence type="ECO:0000313" key="11">
    <source>
        <dbReference type="EMBL" id="CAB4688139.1"/>
    </source>
</evidence>
<dbReference type="FunFam" id="3.30.310.50:FF:000001">
    <property type="entry name" value="Phosphoglucosamine mutase"/>
    <property type="match status" value="1"/>
</dbReference>
<evidence type="ECO:0000259" key="8">
    <source>
        <dbReference type="Pfam" id="PF02878"/>
    </source>
</evidence>
<dbReference type="Pfam" id="PF02878">
    <property type="entry name" value="PGM_PMM_I"/>
    <property type="match status" value="1"/>
</dbReference>
<dbReference type="InterPro" id="IPR005841">
    <property type="entry name" value="Alpha-D-phosphohexomutase_SF"/>
</dbReference>
<dbReference type="Pfam" id="PF00408">
    <property type="entry name" value="PGM_PMM_IV"/>
    <property type="match status" value="1"/>
</dbReference>
<dbReference type="GO" id="GO:0000287">
    <property type="term" value="F:magnesium ion binding"/>
    <property type="evidence" value="ECO:0007669"/>
    <property type="project" value="InterPro"/>
</dbReference>
<evidence type="ECO:0000256" key="1">
    <source>
        <dbReference type="ARBA" id="ARBA00001946"/>
    </source>
</evidence>
<evidence type="ECO:0000259" key="10">
    <source>
        <dbReference type="Pfam" id="PF02880"/>
    </source>
</evidence>
<dbReference type="InterPro" id="IPR005845">
    <property type="entry name" value="A-D-PHexomutase_a/b/a-II"/>
</dbReference>
<dbReference type="InterPro" id="IPR050060">
    <property type="entry name" value="Phosphoglucosamine_mutase"/>
</dbReference>
<dbReference type="GO" id="GO:0008966">
    <property type="term" value="F:phosphoglucosamine mutase activity"/>
    <property type="evidence" value="ECO:0007669"/>
    <property type="project" value="InterPro"/>
</dbReference>
<comment type="cofactor">
    <cofactor evidence="1">
        <name>Mg(2+)</name>
        <dbReference type="ChEBI" id="CHEBI:18420"/>
    </cofactor>
</comment>
<dbReference type="SUPFAM" id="SSF55957">
    <property type="entry name" value="Phosphoglucomutase, C-terminal domain"/>
    <property type="match status" value="1"/>
</dbReference>